<dbReference type="Gene3D" id="3.40.50.150">
    <property type="entry name" value="Vaccinia Virus protein VP39"/>
    <property type="match status" value="1"/>
</dbReference>
<evidence type="ECO:0000256" key="1">
    <source>
        <dbReference type="SAM" id="MobiDB-lite"/>
    </source>
</evidence>
<feature type="region of interest" description="Disordered" evidence="1">
    <location>
        <begin position="138"/>
        <end position="186"/>
    </location>
</feature>
<evidence type="ECO:0000313" key="4">
    <source>
        <dbReference type="EMBL" id="CAB4187816.1"/>
    </source>
</evidence>
<accession>A0A6J5SWI4</accession>
<dbReference type="InterPro" id="IPR029063">
    <property type="entry name" value="SAM-dependent_MTases_sf"/>
</dbReference>
<dbReference type="EMBL" id="LR797483">
    <property type="protein sequence ID" value="CAB4219610.1"/>
    <property type="molecule type" value="Genomic_DNA"/>
</dbReference>
<protein>
    <recommendedName>
        <fullName evidence="6">S-adenosyl-L-methionine-dependent methyltransferase</fullName>
    </recommendedName>
</protein>
<evidence type="ECO:0000313" key="2">
    <source>
        <dbReference type="EMBL" id="CAB4147060.1"/>
    </source>
</evidence>
<dbReference type="EMBL" id="LR796490">
    <property type="protein sequence ID" value="CAB4147060.1"/>
    <property type="molecule type" value="Genomic_DNA"/>
</dbReference>
<name>A0A6J5SWI4_9CAUD</name>
<dbReference type="SUPFAM" id="SSF53335">
    <property type="entry name" value="S-adenosyl-L-methionine-dependent methyltransferases"/>
    <property type="match status" value="1"/>
</dbReference>
<evidence type="ECO:0000313" key="3">
    <source>
        <dbReference type="EMBL" id="CAB4178486.1"/>
    </source>
</evidence>
<organism evidence="5">
    <name type="scientific">uncultured Caudovirales phage</name>
    <dbReference type="NCBI Taxonomy" id="2100421"/>
    <lineage>
        <taxon>Viruses</taxon>
        <taxon>Duplodnaviria</taxon>
        <taxon>Heunggongvirae</taxon>
        <taxon>Uroviricota</taxon>
        <taxon>Caudoviricetes</taxon>
        <taxon>Peduoviridae</taxon>
        <taxon>Maltschvirus</taxon>
        <taxon>Maltschvirus maltsch</taxon>
    </lineage>
</organism>
<reference evidence="5" key="1">
    <citation type="submission" date="2020-05" db="EMBL/GenBank/DDBJ databases">
        <authorList>
            <person name="Chiriac C."/>
            <person name="Salcher M."/>
            <person name="Ghai R."/>
            <person name="Kavagutti S V."/>
        </authorList>
    </citation>
    <scope>NUCLEOTIDE SEQUENCE</scope>
</reference>
<dbReference type="EMBL" id="LR797116">
    <property type="protein sequence ID" value="CAB4187816.1"/>
    <property type="molecule type" value="Genomic_DNA"/>
</dbReference>
<feature type="region of interest" description="Disordered" evidence="1">
    <location>
        <begin position="1"/>
        <end position="38"/>
    </location>
</feature>
<evidence type="ECO:0008006" key="6">
    <source>
        <dbReference type="Google" id="ProtNLM"/>
    </source>
</evidence>
<proteinExistence type="predicted"/>
<evidence type="ECO:0000313" key="5">
    <source>
        <dbReference type="EMBL" id="CAB4219610.1"/>
    </source>
</evidence>
<gene>
    <name evidence="3" type="ORF">UFOVP1017_10</name>
    <name evidence="4" type="ORF">UFOVP1168_10</name>
    <name evidence="5" type="ORF">UFOVP1617_43</name>
    <name evidence="2" type="ORF">UFOVP511_10</name>
</gene>
<sequence length="226" mass="23972">MNATSKHSTPLISRDTPSATSSPELVAGASPSDSRDGPMTDLFGRVVVLVSHGVQRGTRTADSRDLWPAWFKLIAQRTPSVVFGEQVASADGRAWIDRVYYDMEGASYAIGAANIPACSVGTPHIRYRLWFVADSDTRGRGRPKANAPGSNHERNLAPQEQGGRAEFGETGSGLQSPWPPRPSEIGAIPFASDGVSDIVAGRNAVGNAIVPQVAAAFIAAYQEVNQ</sequence>
<feature type="compositionally biased region" description="Polar residues" evidence="1">
    <location>
        <begin position="1"/>
        <end position="23"/>
    </location>
</feature>
<dbReference type="EMBL" id="LR796968">
    <property type="protein sequence ID" value="CAB4178486.1"/>
    <property type="molecule type" value="Genomic_DNA"/>
</dbReference>